<name>A0AAD7TJZ1_9APHY</name>
<sequence>MLDTSLKEAERFLQETTEALEKLEESVSDDKLEEWRRDEAQWLQDVVDFRNHENMEDVYSPHVDAALSEAGALKVLKEEKGKTFGIQGMGMVSAIQEMIEIEREKLELMKKVREADPSKTRQRNALGRRVVALQGQADVCRRQYERFVGELVAATVEEIRLAVKTSKSVGASLDAFPLSCDLGGETANDLVAEVDKGPELLEDAYLSEYLEMLHAIHVELPSYYVASVRTHAKMAEPVSIERKLREGQAKDALDELRTHLTALYSLEDLRGQGTGQAHGQRVKALAATEVAIGHQARDEYRRVRKVLITLGMPEDDKTFRVLTDEDAKPFIIFSHQHRRGDSKRTGSWLWEDFSFADNQGDNEVKEFMYHKIRPFWFRKRAARARWQEEVYIKREEMYRTTLFFEHNRDRWSACATDAEEDGRAGAMVYARRQSHRYARLLADARNAFPMDLSLGIGFAK</sequence>
<protein>
    <submittedName>
        <fullName evidence="2">Uncharacterized protein</fullName>
    </submittedName>
</protein>
<evidence type="ECO:0000313" key="2">
    <source>
        <dbReference type="EMBL" id="KAJ8462234.1"/>
    </source>
</evidence>
<keyword evidence="1" id="KW-0175">Coiled coil</keyword>
<dbReference type="EMBL" id="JAPEVG010000484">
    <property type="protein sequence ID" value="KAJ8462234.1"/>
    <property type="molecule type" value="Genomic_DNA"/>
</dbReference>
<dbReference type="Proteomes" id="UP001215151">
    <property type="component" value="Unassembled WGS sequence"/>
</dbReference>
<keyword evidence="3" id="KW-1185">Reference proteome</keyword>
<gene>
    <name evidence="2" type="ORF">ONZ51_g11029</name>
</gene>
<evidence type="ECO:0000313" key="3">
    <source>
        <dbReference type="Proteomes" id="UP001215151"/>
    </source>
</evidence>
<comment type="caution">
    <text evidence="2">The sequence shown here is derived from an EMBL/GenBank/DDBJ whole genome shotgun (WGS) entry which is preliminary data.</text>
</comment>
<evidence type="ECO:0000256" key="1">
    <source>
        <dbReference type="SAM" id="Coils"/>
    </source>
</evidence>
<accession>A0AAD7TJZ1</accession>
<proteinExistence type="predicted"/>
<feature type="coiled-coil region" evidence="1">
    <location>
        <begin position="6"/>
        <end position="33"/>
    </location>
</feature>
<dbReference type="AlphaFoldDB" id="A0AAD7TJZ1"/>
<organism evidence="2 3">
    <name type="scientific">Trametes cubensis</name>
    <dbReference type="NCBI Taxonomy" id="1111947"/>
    <lineage>
        <taxon>Eukaryota</taxon>
        <taxon>Fungi</taxon>
        <taxon>Dikarya</taxon>
        <taxon>Basidiomycota</taxon>
        <taxon>Agaricomycotina</taxon>
        <taxon>Agaricomycetes</taxon>
        <taxon>Polyporales</taxon>
        <taxon>Polyporaceae</taxon>
        <taxon>Trametes</taxon>
    </lineage>
</organism>
<reference evidence="2" key="1">
    <citation type="submission" date="2022-11" db="EMBL/GenBank/DDBJ databases">
        <title>Genome Sequence of Cubamyces cubensis.</title>
        <authorList>
            <person name="Buettner E."/>
        </authorList>
    </citation>
    <scope>NUCLEOTIDE SEQUENCE</scope>
    <source>
        <strain evidence="2">MPL-01</strain>
    </source>
</reference>